<organism evidence="12 13">
    <name type="scientific">Candidatus Competibacter denitrificans Run_A_D11</name>
    <dbReference type="NCBI Taxonomy" id="1400863"/>
    <lineage>
        <taxon>Bacteria</taxon>
        <taxon>Pseudomonadati</taxon>
        <taxon>Pseudomonadota</taxon>
        <taxon>Gammaproteobacteria</taxon>
        <taxon>Candidatus Competibacteraceae</taxon>
        <taxon>Candidatus Competibacter</taxon>
    </lineage>
</organism>
<dbReference type="NCBIfam" id="TIGR00436">
    <property type="entry name" value="era"/>
    <property type="match status" value="1"/>
</dbReference>
<dbReference type="HAMAP" id="MF_00367">
    <property type="entry name" value="GTPase_Era"/>
    <property type="match status" value="1"/>
</dbReference>
<feature type="region of interest" description="G5" evidence="8">
    <location>
        <begin position="155"/>
        <end position="157"/>
    </location>
</feature>
<dbReference type="AlphaFoldDB" id="W6M2U4"/>
<dbReference type="RefSeq" id="WP_048671348.1">
    <property type="nucleotide sequence ID" value="NZ_CBTJ020000027.1"/>
</dbReference>
<feature type="region of interest" description="G3" evidence="8">
    <location>
        <begin position="63"/>
        <end position="66"/>
    </location>
</feature>
<feature type="domain" description="KH type-2" evidence="10">
    <location>
        <begin position="207"/>
        <end position="283"/>
    </location>
</feature>
<dbReference type="GO" id="GO:0051301">
    <property type="term" value="P:cell division"/>
    <property type="evidence" value="ECO:0007669"/>
    <property type="project" value="UniProtKB-KW"/>
</dbReference>
<feature type="region of interest" description="G4" evidence="8">
    <location>
        <begin position="125"/>
        <end position="128"/>
    </location>
</feature>
<feature type="binding site" evidence="7">
    <location>
        <begin position="63"/>
        <end position="67"/>
    </location>
    <ligand>
        <name>GTP</name>
        <dbReference type="ChEBI" id="CHEBI:37565"/>
    </ligand>
</feature>
<evidence type="ECO:0000256" key="7">
    <source>
        <dbReference type="HAMAP-Rule" id="MF_00367"/>
    </source>
</evidence>
<comment type="subunit">
    <text evidence="7">Monomer.</text>
</comment>
<dbReference type="Gene3D" id="3.30.300.20">
    <property type="match status" value="1"/>
</dbReference>
<comment type="subcellular location">
    <subcellularLocation>
        <location evidence="7">Cytoplasm</location>
    </subcellularLocation>
    <subcellularLocation>
        <location evidence="7">Cell membrane</location>
        <topology evidence="7">Peripheral membrane protein</topology>
    </subcellularLocation>
</comment>
<keyword evidence="4 7" id="KW-0547">Nucleotide-binding</keyword>
<dbReference type="EMBL" id="CBTJ020000027">
    <property type="protein sequence ID" value="CDI01856.1"/>
    <property type="molecule type" value="Genomic_DNA"/>
</dbReference>
<keyword evidence="3 7" id="KW-0690">Ribosome biogenesis</keyword>
<accession>W6M2U4</accession>
<dbReference type="InterPro" id="IPR027417">
    <property type="entry name" value="P-loop_NTPase"/>
</dbReference>
<feature type="region of interest" description="G2" evidence="8">
    <location>
        <begin position="42"/>
        <end position="46"/>
    </location>
</feature>
<keyword evidence="7" id="KW-0472">Membrane</keyword>
<name>W6M2U4_9GAMM</name>
<feature type="binding site" evidence="7">
    <location>
        <begin position="16"/>
        <end position="23"/>
    </location>
    <ligand>
        <name>GTP</name>
        <dbReference type="ChEBI" id="CHEBI:37565"/>
    </ligand>
</feature>
<evidence type="ECO:0000256" key="9">
    <source>
        <dbReference type="RuleBase" id="RU003761"/>
    </source>
</evidence>
<dbReference type="OrthoDB" id="9805918at2"/>
<keyword evidence="12" id="KW-0132">Cell division</keyword>
<gene>
    <name evidence="7 12" type="primary">era</name>
    <name evidence="12" type="ORF">BN873_210077</name>
</gene>
<dbReference type="GO" id="GO:0005829">
    <property type="term" value="C:cytosol"/>
    <property type="evidence" value="ECO:0007669"/>
    <property type="project" value="TreeGrafter"/>
</dbReference>
<dbReference type="GO" id="GO:0070181">
    <property type="term" value="F:small ribosomal subunit rRNA binding"/>
    <property type="evidence" value="ECO:0007669"/>
    <property type="project" value="UniProtKB-UniRule"/>
</dbReference>
<feature type="binding site" evidence="7">
    <location>
        <begin position="125"/>
        <end position="128"/>
    </location>
    <ligand>
        <name>GTP</name>
        <dbReference type="ChEBI" id="CHEBI:37565"/>
    </ligand>
</feature>
<keyword evidence="7" id="KW-0699">rRNA-binding</keyword>
<comment type="function">
    <text evidence="7">An essential GTPase that binds both GDP and GTP, with rapid nucleotide exchange. Plays a role in 16S rRNA processing and 30S ribosomal subunit biogenesis and possibly also in cell cycle regulation and energy metabolism.</text>
</comment>
<dbReference type="InterPro" id="IPR005662">
    <property type="entry name" value="GTPase_Era-like"/>
</dbReference>
<dbReference type="PROSITE" id="PS51713">
    <property type="entry name" value="G_ERA"/>
    <property type="match status" value="1"/>
</dbReference>
<evidence type="ECO:0000256" key="5">
    <source>
        <dbReference type="ARBA" id="ARBA00022884"/>
    </source>
</evidence>
<keyword evidence="12" id="KW-0131">Cell cycle</keyword>
<keyword evidence="13" id="KW-1185">Reference proteome</keyword>
<reference evidence="12" key="2">
    <citation type="submission" date="2014-03" db="EMBL/GenBank/DDBJ databases">
        <title>Candidatus Competibacter-lineage genomes retrieved from metagenomes reveal functional metabolic diversity.</title>
        <authorList>
            <person name="McIlroy S.J."/>
            <person name="Albertsen M."/>
            <person name="Andresen E.K."/>
            <person name="Saunders A.M."/>
            <person name="Kristiansen R."/>
            <person name="Stokholm-Bjerregaard M."/>
            <person name="Nielsen K.L."/>
            <person name="Nielsen P.H."/>
        </authorList>
    </citation>
    <scope>NUCLEOTIDE SEQUENCE</scope>
    <source>
        <strain evidence="12">Run_A_D11</strain>
    </source>
</reference>
<dbReference type="SUPFAM" id="SSF54814">
    <property type="entry name" value="Prokaryotic type KH domain (KH-domain type II)"/>
    <property type="match status" value="1"/>
</dbReference>
<dbReference type="GO" id="GO:0005525">
    <property type="term" value="F:GTP binding"/>
    <property type="evidence" value="ECO:0007669"/>
    <property type="project" value="UniProtKB-UniRule"/>
</dbReference>
<dbReference type="InterPro" id="IPR015946">
    <property type="entry name" value="KH_dom-like_a/b"/>
</dbReference>
<dbReference type="Pfam" id="PF07650">
    <property type="entry name" value="KH_2"/>
    <property type="match status" value="1"/>
</dbReference>
<dbReference type="InterPro" id="IPR009019">
    <property type="entry name" value="KH_sf_prok-type"/>
</dbReference>
<dbReference type="STRING" id="1400863.BN873_210077"/>
<evidence type="ECO:0000313" key="12">
    <source>
        <dbReference type="EMBL" id="CDI01856.1"/>
    </source>
</evidence>
<dbReference type="GO" id="GO:0005886">
    <property type="term" value="C:plasma membrane"/>
    <property type="evidence" value="ECO:0007669"/>
    <property type="project" value="UniProtKB-SubCell"/>
</dbReference>
<dbReference type="GO" id="GO:0043024">
    <property type="term" value="F:ribosomal small subunit binding"/>
    <property type="evidence" value="ECO:0007669"/>
    <property type="project" value="TreeGrafter"/>
</dbReference>
<dbReference type="NCBIfam" id="TIGR00231">
    <property type="entry name" value="small_GTP"/>
    <property type="match status" value="1"/>
</dbReference>
<dbReference type="InterPro" id="IPR005225">
    <property type="entry name" value="Small_GTP-bd"/>
</dbReference>
<proteinExistence type="inferred from homology"/>
<dbReference type="InterPro" id="IPR030388">
    <property type="entry name" value="G_ERA_dom"/>
</dbReference>
<keyword evidence="7" id="KW-1003">Cell membrane</keyword>
<dbReference type="InterPro" id="IPR006073">
    <property type="entry name" value="GTP-bd"/>
</dbReference>
<dbReference type="CDD" id="cd22534">
    <property type="entry name" value="KH-II_Era"/>
    <property type="match status" value="1"/>
</dbReference>
<dbReference type="Pfam" id="PF01926">
    <property type="entry name" value="MMR_HSR1"/>
    <property type="match status" value="1"/>
</dbReference>
<feature type="region of interest" description="G1" evidence="8">
    <location>
        <begin position="16"/>
        <end position="23"/>
    </location>
</feature>
<dbReference type="GO" id="GO:0003924">
    <property type="term" value="F:GTPase activity"/>
    <property type="evidence" value="ECO:0007669"/>
    <property type="project" value="UniProtKB-UniRule"/>
</dbReference>
<evidence type="ECO:0000256" key="6">
    <source>
        <dbReference type="ARBA" id="ARBA00023134"/>
    </source>
</evidence>
<reference evidence="12" key="1">
    <citation type="submission" date="2013-07" db="EMBL/GenBank/DDBJ databases">
        <authorList>
            <person name="McIlroy S."/>
        </authorList>
    </citation>
    <scope>NUCLEOTIDE SEQUENCE [LARGE SCALE GENOMIC DNA]</scope>
    <source>
        <strain evidence="12">Run_A_D11</strain>
    </source>
</reference>
<dbReference type="NCBIfam" id="NF000908">
    <property type="entry name" value="PRK00089.1"/>
    <property type="match status" value="1"/>
</dbReference>
<dbReference type="Proteomes" id="UP000035760">
    <property type="component" value="Unassembled WGS sequence"/>
</dbReference>
<dbReference type="SUPFAM" id="SSF52540">
    <property type="entry name" value="P-loop containing nucleoside triphosphate hydrolases"/>
    <property type="match status" value="1"/>
</dbReference>
<evidence type="ECO:0000256" key="3">
    <source>
        <dbReference type="ARBA" id="ARBA00022517"/>
    </source>
</evidence>
<protein>
    <recommendedName>
        <fullName evidence="2 7">GTPase Era</fullName>
    </recommendedName>
</protein>
<dbReference type="GO" id="GO:0000028">
    <property type="term" value="P:ribosomal small subunit assembly"/>
    <property type="evidence" value="ECO:0007669"/>
    <property type="project" value="TreeGrafter"/>
</dbReference>
<evidence type="ECO:0000259" key="11">
    <source>
        <dbReference type="PROSITE" id="PS51713"/>
    </source>
</evidence>
<dbReference type="FunFam" id="3.30.300.20:FF:000003">
    <property type="entry name" value="GTPase Era"/>
    <property type="match status" value="1"/>
</dbReference>
<dbReference type="PANTHER" id="PTHR42698:SF1">
    <property type="entry name" value="GTPASE ERA, MITOCHONDRIAL"/>
    <property type="match status" value="1"/>
</dbReference>
<dbReference type="PROSITE" id="PS50823">
    <property type="entry name" value="KH_TYPE_2"/>
    <property type="match status" value="1"/>
</dbReference>
<evidence type="ECO:0000256" key="2">
    <source>
        <dbReference type="ARBA" id="ARBA00020484"/>
    </source>
</evidence>
<keyword evidence="7" id="KW-0963">Cytoplasm</keyword>
<dbReference type="InterPro" id="IPR004044">
    <property type="entry name" value="KH_dom_type_2"/>
</dbReference>
<dbReference type="Gene3D" id="3.40.50.300">
    <property type="entry name" value="P-loop containing nucleotide triphosphate hydrolases"/>
    <property type="match status" value="1"/>
</dbReference>
<keyword evidence="6 7" id="KW-0342">GTP-binding</keyword>
<keyword evidence="5 7" id="KW-0694">RNA-binding</keyword>
<evidence type="ECO:0000256" key="8">
    <source>
        <dbReference type="PROSITE-ProRule" id="PRU01050"/>
    </source>
</evidence>
<feature type="domain" description="Era-type G" evidence="11">
    <location>
        <begin position="8"/>
        <end position="176"/>
    </location>
</feature>
<sequence length="303" mass="33755">MTGSIPVHAGYAALLGRPNVGKSTLLNRLIGQKLSITAPKPQTTRHVLLGIQTLPEAQIVYVDTPGLHRQVGRAMGRYLNRAATSVLGYTDVVIFLVEALRWTEEDTAVLKRLADFSGPVVLAVNKIDRIADKSRLLPFLAEMAQKRTFAEIVPLAALVGDNVAALERSIITLLPIGDFLFPPDQLTTVSERFLAAELLREKLTRLLRQELPYALTVEIEHFVETERLTRIGAVIWVERETQKGIVIGEGGATLREAGRQARESMERTFGRKVFLETWVKVREGWSDDEQALRSLGYTDFGTR</sequence>
<dbReference type="PRINTS" id="PR00326">
    <property type="entry name" value="GTP1OBG"/>
</dbReference>
<evidence type="ECO:0000313" key="13">
    <source>
        <dbReference type="Proteomes" id="UP000035760"/>
    </source>
</evidence>
<evidence type="ECO:0000259" key="10">
    <source>
        <dbReference type="PROSITE" id="PS50823"/>
    </source>
</evidence>
<comment type="caution">
    <text evidence="12">The sequence shown here is derived from an EMBL/GenBank/DDBJ whole genome shotgun (WGS) entry which is preliminary data.</text>
</comment>
<dbReference type="PANTHER" id="PTHR42698">
    <property type="entry name" value="GTPASE ERA"/>
    <property type="match status" value="1"/>
</dbReference>
<evidence type="ECO:0000256" key="4">
    <source>
        <dbReference type="ARBA" id="ARBA00022741"/>
    </source>
</evidence>
<dbReference type="CDD" id="cd04163">
    <property type="entry name" value="Era"/>
    <property type="match status" value="1"/>
</dbReference>
<comment type="similarity">
    <text evidence="1 7 8 9">Belongs to the TRAFAC class TrmE-Era-EngA-EngB-Septin-like GTPase superfamily. Era GTPase family.</text>
</comment>
<evidence type="ECO:0000256" key="1">
    <source>
        <dbReference type="ARBA" id="ARBA00007921"/>
    </source>
</evidence>